<reference evidence="1" key="1">
    <citation type="submission" date="2021-06" db="EMBL/GenBank/DDBJ databases">
        <authorList>
            <person name="Kallberg Y."/>
            <person name="Tangrot J."/>
            <person name="Rosling A."/>
        </authorList>
    </citation>
    <scope>NUCLEOTIDE SEQUENCE</scope>
    <source>
        <strain evidence="1">87-6 pot B 2015</strain>
    </source>
</reference>
<evidence type="ECO:0000313" key="2">
    <source>
        <dbReference type="Proteomes" id="UP000789375"/>
    </source>
</evidence>
<accession>A0A9N8ZYY5</accession>
<dbReference type="AlphaFoldDB" id="A0A9N8ZYY5"/>
<gene>
    <name evidence="1" type="ORF">FMOSSE_LOCUS4560</name>
</gene>
<name>A0A9N8ZYY5_FUNMO</name>
<comment type="caution">
    <text evidence="1">The sequence shown here is derived from an EMBL/GenBank/DDBJ whole genome shotgun (WGS) entry which is preliminary data.</text>
</comment>
<dbReference type="Proteomes" id="UP000789375">
    <property type="component" value="Unassembled WGS sequence"/>
</dbReference>
<sequence>MIQDLINLRYNYQAEFENISNNEYAKNPEGLPLRSPNRYRVL</sequence>
<evidence type="ECO:0000313" key="1">
    <source>
        <dbReference type="EMBL" id="CAG8511457.1"/>
    </source>
</evidence>
<protein>
    <submittedName>
        <fullName evidence="1">7977_t:CDS:1</fullName>
    </submittedName>
</protein>
<organism evidence="1 2">
    <name type="scientific">Funneliformis mosseae</name>
    <name type="common">Endomycorrhizal fungus</name>
    <name type="synonym">Glomus mosseae</name>
    <dbReference type="NCBI Taxonomy" id="27381"/>
    <lineage>
        <taxon>Eukaryota</taxon>
        <taxon>Fungi</taxon>
        <taxon>Fungi incertae sedis</taxon>
        <taxon>Mucoromycota</taxon>
        <taxon>Glomeromycotina</taxon>
        <taxon>Glomeromycetes</taxon>
        <taxon>Glomerales</taxon>
        <taxon>Glomeraceae</taxon>
        <taxon>Funneliformis</taxon>
    </lineage>
</organism>
<dbReference type="EMBL" id="CAJVPP010000781">
    <property type="protein sequence ID" value="CAG8511457.1"/>
    <property type="molecule type" value="Genomic_DNA"/>
</dbReference>
<keyword evidence="2" id="KW-1185">Reference proteome</keyword>
<proteinExistence type="predicted"/>